<dbReference type="STRING" id="983506.L8X973"/>
<dbReference type="EMBL" id="AFRT01000059">
    <property type="protein sequence ID" value="ELU45638.1"/>
    <property type="molecule type" value="Genomic_DNA"/>
</dbReference>
<dbReference type="HOGENOM" id="CLU_2307953_0_0_1"/>
<dbReference type="Proteomes" id="UP000011668">
    <property type="component" value="Unassembled WGS sequence"/>
</dbReference>
<dbReference type="SUPFAM" id="SSF52499">
    <property type="entry name" value="Isochorismatase-like hydrolases"/>
    <property type="match status" value="1"/>
</dbReference>
<evidence type="ECO:0000313" key="1">
    <source>
        <dbReference type="EMBL" id="ELU45638.1"/>
    </source>
</evidence>
<gene>
    <name evidence="1" type="ORF">AG1IA_00357</name>
</gene>
<organism evidence="1 2">
    <name type="scientific">Thanatephorus cucumeris (strain AG1-IA)</name>
    <name type="common">Rice sheath blight fungus</name>
    <name type="synonym">Rhizoctonia solani</name>
    <dbReference type="NCBI Taxonomy" id="983506"/>
    <lineage>
        <taxon>Eukaryota</taxon>
        <taxon>Fungi</taxon>
        <taxon>Dikarya</taxon>
        <taxon>Basidiomycota</taxon>
        <taxon>Agaricomycotina</taxon>
        <taxon>Agaricomycetes</taxon>
        <taxon>Cantharellales</taxon>
        <taxon>Ceratobasidiaceae</taxon>
        <taxon>Rhizoctonia</taxon>
        <taxon>Rhizoctonia solani AG-1</taxon>
    </lineage>
</organism>
<protein>
    <submittedName>
        <fullName evidence="1">Isochorismatase domain-containing protein</fullName>
    </submittedName>
</protein>
<evidence type="ECO:0000313" key="2">
    <source>
        <dbReference type="Proteomes" id="UP000011668"/>
    </source>
</evidence>
<dbReference type="Gene3D" id="3.40.50.850">
    <property type="entry name" value="Isochorismatase-like"/>
    <property type="match status" value="1"/>
</dbReference>
<reference evidence="1 2" key="1">
    <citation type="journal article" date="2013" name="Nat. Commun.">
        <title>The evolution and pathogenic mechanisms of the rice sheath blight pathogen.</title>
        <authorList>
            <person name="Zheng A."/>
            <person name="Lin R."/>
            <person name="Xu L."/>
            <person name="Qin P."/>
            <person name="Tang C."/>
            <person name="Ai P."/>
            <person name="Zhang D."/>
            <person name="Liu Y."/>
            <person name="Sun Z."/>
            <person name="Feng H."/>
            <person name="Wang Y."/>
            <person name="Chen Y."/>
            <person name="Liang X."/>
            <person name="Fu R."/>
            <person name="Li Q."/>
            <person name="Zhang J."/>
            <person name="Yu X."/>
            <person name="Xie Z."/>
            <person name="Ding L."/>
            <person name="Guan P."/>
            <person name="Tang J."/>
            <person name="Liang Y."/>
            <person name="Wang S."/>
            <person name="Deng Q."/>
            <person name="Li S."/>
            <person name="Zhu J."/>
            <person name="Wang L."/>
            <person name="Liu H."/>
            <person name="Li P."/>
        </authorList>
    </citation>
    <scope>NUCLEOTIDE SEQUENCE [LARGE SCALE GENOMIC DNA]</scope>
    <source>
        <strain evidence="2">AG-1 IA</strain>
    </source>
</reference>
<proteinExistence type="predicted"/>
<keyword evidence="2" id="KW-1185">Reference proteome</keyword>
<comment type="caution">
    <text evidence="1">The sequence shown here is derived from an EMBL/GenBank/DDBJ whole genome shotgun (WGS) entry which is preliminary data.</text>
</comment>
<dbReference type="OrthoDB" id="1739143at2759"/>
<dbReference type="AlphaFoldDB" id="L8X973"/>
<sequence length="100" mass="11049">MSFTPLVRLVYTHQIDRLVIVGLATDYCVRATAIDSRKFGIGTEVGRSSRLGDARLYDARIYTPCQLGWVRADANAGAVKCLETHLVLSTAFPSLVCFLR</sequence>
<name>L8X973_THACA</name>
<accession>L8X973</accession>
<dbReference type="InterPro" id="IPR036380">
    <property type="entry name" value="Isochorismatase-like_sf"/>
</dbReference>